<comment type="caution">
    <text evidence="4">The sequence shown here is derived from an EMBL/GenBank/DDBJ whole genome shotgun (WGS) entry which is preliminary data.</text>
</comment>
<dbReference type="SUPFAM" id="SSF158472">
    <property type="entry name" value="HAMP domain-like"/>
    <property type="match status" value="1"/>
</dbReference>
<dbReference type="InterPro" id="IPR050697">
    <property type="entry name" value="Adenylyl/Guanylyl_Cyclase_3/4"/>
</dbReference>
<name>A0ABS0AY90_9BACT</name>
<gene>
    <name evidence="4" type="ORF">NEPTK9_000609</name>
</gene>
<dbReference type="PANTHER" id="PTHR43081">
    <property type="entry name" value="ADENYLATE CYCLASE, TERMINAL-DIFFERENTIATION SPECIFIC-RELATED"/>
    <property type="match status" value="1"/>
</dbReference>
<dbReference type="CDD" id="cd07302">
    <property type="entry name" value="CHD"/>
    <property type="match status" value="1"/>
</dbReference>
<keyword evidence="1" id="KW-0472">Membrane</keyword>
<feature type="domain" description="HAMP" evidence="3">
    <location>
        <begin position="223"/>
        <end position="264"/>
    </location>
</feature>
<dbReference type="Proteomes" id="UP001194714">
    <property type="component" value="Unassembled WGS sequence"/>
</dbReference>
<reference evidence="4 5" key="1">
    <citation type="submission" date="2020-01" db="EMBL/GenBank/DDBJ databases">
        <title>Draft genome sequence of Cand. Neptunochlamydia vexilliferae K9.</title>
        <authorList>
            <person name="Schulz F."/>
            <person name="Koestlbacher S."/>
            <person name="Wascher F."/>
            <person name="Pizzetti I."/>
            <person name="Horn M."/>
        </authorList>
    </citation>
    <scope>NUCLEOTIDE SEQUENCE [LARGE SCALE GENOMIC DNA]</scope>
    <source>
        <strain evidence="4 5">K9</strain>
    </source>
</reference>
<feature type="domain" description="Guanylate cyclase" evidence="2">
    <location>
        <begin position="298"/>
        <end position="430"/>
    </location>
</feature>
<keyword evidence="1" id="KW-1133">Transmembrane helix</keyword>
<evidence type="ECO:0008006" key="6">
    <source>
        <dbReference type="Google" id="ProtNLM"/>
    </source>
</evidence>
<evidence type="ECO:0000313" key="4">
    <source>
        <dbReference type="EMBL" id="MBF5059102.1"/>
    </source>
</evidence>
<dbReference type="SUPFAM" id="SSF55073">
    <property type="entry name" value="Nucleotide cyclase"/>
    <property type="match status" value="1"/>
</dbReference>
<dbReference type="Pfam" id="PF00672">
    <property type="entry name" value="HAMP"/>
    <property type="match status" value="1"/>
</dbReference>
<feature type="transmembrane region" description="Helical" evidence="1">
    <location>
        <begin position="188"/>
        <end position="210"/>
    </location>
</feature>
<dbReference type="InterPro" id="IPR001054">
    <property type="entry name" value="A/G_cyclase"/>
</dbReference>
<sequence length="499" mass="56680">MGIRVDILMKFRTKLFYSFIALGFMSTLLALFIIYGEASRLIFQEIRSTVLSLTTISEELIHPQAVEDYIKSQGDSEREALKQELLRIQSDSHRSDIYAEHVYLIKKDASGAYYYLFGDRYSLGTPYSSGEVIPAEITVPFVTSHIHSNEWGSWLSGYAPIRGEDGKVMALLGLDVRTKEIYVELERLFFYGLIAFAISILVAAAFAYFLSKLVSSSLGTLCDTVQAIGNGDFSCRSHLHTQDEFNELSMAINTMAKGLEERERLKSGFARYVSQYALDELLKLDQPITLKGERRKVTLLFSDIRHFTSMAEELPPEEVLKMLNEYFEEMIEVVFSYGGTLDKFIGDGMMVEFGAPMDDKLQELHAVLAAIQMQLRLEELSANWEKEGRRSLEMGIGIHTGLAVLGNIGSEKRMEYTAIGDAVNVASRLERYTKKADKSIIVSKSVYDKVEKHFVFEPLKEIEISGRRESIEAYALDPHQQKDLRQLELIIEQHRLPED</sequence>
<dbReference type="InterPro" id="IPR003660">
    <property type="entry name" value="HAMP_dom"/>
</dbReference>
<dbReference type="SMART" id="SM00044">
    <property type="entry name" value="CYCc"/>
    <property type="match status" value="1"/>
</dbReference>
<keyword evidence="5" id="KW-1185">Reference proteome</keyword>
<dbReference type="Gene3D" id="3.30.70.1230">
    <property type="entry name" value="Nucleotide cyclase"/>
    <property type="match status" value="1"/>
</dbReference>
<proteinExistence type="predicted"/>
<dbReference type="Gene3D" id="6.10.340.10">
    <property type="match status" value="1"/>
</dbReference>
<evidence type="ECO:0000313" key="5">
    <source>
        <dbReference type="Proteomes" id="UP001194714"/>
    </source>
</evidence>
<dbReference type="SMART" id="SM00304">
    <property type="entry name" value="HAMP"/>
    <property type="match status" value="1"/>
</dbReference>
<protein>
    <recommendedName>
        <fullName evidence="6">Adenylate cyclase</fullName>
    </recommendedName>
</protein>
<accession>A0ABS0AY90</accession>
<dbReference type="EMBL" id="JAAEJV010000011">
    <property type="protein sequence ID" value="MBF5059102.1"/>
    <property type="molecule type" value="Genomic_DNA"/>
</dbReference>
<dbReference type="CDD" id="cd06225">
    <property type="entry name" value="HAMP"/>
    <property type="match status" value="1"/>
</dbReference>
<organism evidence="4 5">
    <name type="scientific">Candidatus Neptunichlamydia vexilliferae</name>
    <dbReference type="NCBI Taxonomy" id="1651774"/>
    <lineage>
        <taxon>Bacteria</taxon>
        <taxon>Pseudomonadati</taxon>
        <taxon>Chlamydiota</taxon>
        <taxon>Chlamydiia</taxon>
        <taxon>Parachlamydiales</taxon>
        <taxon>Simkaniaceae</taxon>
        <taxon>Candidatus Neptunichlamydia</taxon>
    </lineage>
</organism>
<dbReference type="PANTHER" id="PTHR43081:SF1">
    <property type="entry name" value="ADENYLATE CYCLASE, TERMINAL-DIFFERENTIATION SPECIFIC"/>
    <property type="match status" value="1"/>
</dbReference>
<evidence type="ECO:0000256" key="1">
    <source>
        <dbReference type="SAM" id="Phobius"/>
    </source>
</evidence>
<evidence type="ECO:0000259" key="2">
    <source>
        <dbReference type="PROSITE" id="PS50125"/>
    </source>
</evidence>
<keyword evidence="1" id="KW-0812">Transmembrane</keyword>
<dbReference type="Pfam" id="PF00211">
    <property type="entry name" value="Guanylate_cyc"/>
    <property type="match status" value="1"/>
</dbReference>
<evidence type="ECO:0000259" key="3">
    <source>
        <dbReference type="PROSITE" id="PS50885"/>
    </source>
</evidence>
<feature type="transmembrane region" description="Helical" evidence="1">
    <location>
        <begin position="15"/>
        <end position="35"/>
    </location>
</feature>
<dbReference type="InterPro" id="IPR029787">
    <property type="entry name" value="Nucleotide_cyclase"/>
</dbReference>
<dbReference type="PROSITE" id="PS50885">
    <property type="entry name" value="HAMP"/>
    <property type="match status" value="1"/>
</dbReference>
<dbReference type="PROSITE" id="PS50125">
    <property type="entry name" value="GUANYLATE_CYCLASE_2"/>
    <property type="match status" value="1"/>
</dbReference>